<dbReference type="PANTHER" id="PTHR12953:SF3">
    <property type="entry name" value="SUN DOMAIN-CONTAINING PROTEIN 5"/>
    <property type="match status" value="1"/>
</dbReference>
<dbReference type="PROSITE" id="PS51469">
    <property type="entry name" value="SUN"/>
    <property type="match status" value="1"/>
</dbReference>
<keyword evidence="4 6" id="KW-0472">Membrane</keyword>
<feature type="domain" description="SUN" evidence="7">
    <location>
        <begin position="180"/>
        <end position="338"/>
    </location>
</feature>
<evidence type="ECO:0000259" key="7">
    <source>
        <dbReference type="PROSITE" id="PS51469"/>
    </source>
</evidence>
<dbReference type="Pfam" id="PF07738">
    <property type="entry name" value="Sad1_UNC"/>
    <property type="match status" value="1"/>
</dbReference>
<feature type="transmembrane region" description="Helical" evidence="6">
    <location>
        <begin position="548"/>
        <end position="567"/>
    </location>
</feature>
<name>A0AAV3QC15_LITER</name>
<comment type="subcellular location">
    <subcellularLocation>
        <location evidence="1">Membrane</location>
    </subcellularLocation>
</comment>
<accession>A0AAV3QC15</accession>
<gene>
    <name evidence="8" type="ORF">LIER_17462</name>
</gene>
<dbReference type="GO" id="GO:0005737">
    <property type="term" value="C:cytoplasm"/>
    <property type="evidence" value="ECO:0007669"/>
    <property type="project" value="TreeGrafter"/>
</dbReference>
<feature type="transmembrane region" description="Helical" evidence="6">
    <location>
        <begin position="579"/>
        <end position="595"/>
    </location>
</feature>
<feature type="coiled-coil region" evidence="5">
    <location>
        <begin position="438"/>
        <end position="504"/>
    </location>
</feature>
<keyword evidence="5" id="KW-0175">Coiled coil</keyword>
<sequence length="596" mass="67475">MKNPRNREFLHKSKSNKSFHKLQIPLVFSVWCIFLLFHSKIVLIHGIQGELQAFNETEEISSDCNNGLCDNKLVPVEEARSQENTRPIFVEVNLSVFINDSVVNDNNSAKLEYSIWGTSPAQDIISSIMNYTALVCKVPAYGKHKLYKDEDIKNVRMHLTYPDLDEFRNITSQEKELREPVQLVNTRITQRLEPDGKKYNYASAAKGAKLVDHNKEAKGASNILGKDHDKYLINPCSAEGKYFVIELVGETLVDAVTLANFEHHSSNFREFELYGSLTYPTETWNLLGHFVAANGKNAQCFELPEPKWLRYLKVRLISHYGSEFYCTLSVVEVYGVDAIEQMLEDLIVTSVHRDSQTAEVKANLTLLRPKTPIRVSENETKDSINVVDGSNKELENLNEGRKLNGDALKLPLTTSSTPEPSAKVRPLSNSRMHSDAAIKVLLQKVKTMEQNLSVLEEYIKQLNKRQGDFLPELAKELSEFSVILEDSKSQIIGLLEQYQSLEKDIADLESWRAHVLTQLEWVVRQNGMLRLDVENIVTQQARLANREFALVAVGFSFACISIARLVLGKAFTTKTSDGWVVILVSSITILVTMICY</sequence>
<dbReference type="InterPro" id="IPR008979">
    <property type="entry name" value="Galactose-bd-like_sf"/>
</dbReference>
<dbReference type="GO" id="GO:0016020">
    <property type="term" value="C:membrane"/>
    <property type="evidence" value="ECO:0007669"/>
    <property type="project" value="UniProtKB-SubCell"/>
</dbReference>
<dbReference type="PANTHER" id="PTHR12953">
    <property type="entry name" value="MEMBRANE PROTEIN CH1 RELATED"/>
    <property type="match status" value="1"/>
</dbReference>
<keyword evidence="9" id="KW-1185">Reference proteome</keyword>
<organism evidence="8 9">
    <name type="scientific">Lithospermum erythrorhizon</name>
    <name type="common">Purple gromwell</name>
    <name type="synonym">Lithospermum officinale var. erythrorhizon</name>
    <dbReference type="NCBI Taxonomy" id="34254"/>
    <lineage>
        <taxon>Eukaryota</taxon>
        <taxon>Viridiplantae</taxon>
        <taxon>Streptophyta</taxon>
        <taxon>Embryophyta</taxon>
        <taxon>Tracheophyta</taxon>
        <taxon>Spermatophyta</taxon>
        <taxon>Magnoliopsida</taxon>
        <taxon>eudicotyledons</taxon>
        <taxon>Gunneridae</taxon>
        <taxon>Pentapetalae</taxon>
        <taxon>asterids</taxon>
        <taxon>lamiids</taxon>
        <taxon>Boraginales</taxon>
        <taxon>Boraginaceae</taxon>
        <taxon>Boraginoideae</taxon>
        <taxon>Lithospermeae</taxon>
        <taxon>Lithospermum</taxon>
    </lineage>
</organism>
<protein>
    <submittedName>
        <fullName evidence="8">Structural protein</fullName>
    </submittedName>
</protein>
<reference evidence="8 9" key="1">
    <citation type="submission" date="2024-01" db="EMBL/GenBank/DDBJ databases">
        <title>The complete chloroplast genome sequence of Lithospermum erythrorhizon: insights into the phylogenetic relationship among Boraginaceae species and the maternal lineages of purple gromwells.</title>
        <authorList>
            <person name="Okada T."/>
            <person name="Watanabe K."/>
        </authorList>
    </citation>
    <scope>NUCLEOTIDE SEQUENCE [LARGE SCALE GENOMIC DNA]</scope>
</reference>
<dbReference type="Proteomes" id="UP001454036">
    <property type="component" value="Unassembled WGS sequence"/>
</dbReference>
<keyword evidence="3 6" id="KW-1133">Transmembrane helix</keyword>
<dbReference type="GO" id="GO:0034975">
    <property type="term" value="P:protein folding in endoplasmic reticulum"/>
    <property type="evidence" value="ECO:0007669"/>
    <property type="project" value="TreeGrafter"/>
</dbReference>
<dbReference type="SUPFAM" id="SSF49785">
    <property type="entry name" value="Galactose-binding domain-like"/>
    <property type="match status" value="1"/>
</dbReference>
<evidence type="ECO:0000256" key="6">
    <source>
        <dbReference type="SAM" id="Phobius"/>
    </source>
</evidence>
<keyword evidence="2 6" id="KW-0812">Transmembrane</keyword>
<evidence type="ECO:0000313" key="9">
    <source>
        <dbReference type="Proteomes" id="UP001454036"/>
    </source>
</evidence>
<comment type="caution">
    <text evidence="8">The sequence shown here is derived from an EMBL/GenBank/DDBJ whole genome shotgun (WGS) entry which is preliminary data.</text>
</comment>
<proteinExistence type="predicted"/>
<evidence type="ECO:0000256" key="1">
    <source>
        <dbReference type="ARBA" id="ARBA00004370"/>
    </source>
</evidence>
<evidence type="ECO:0000256" key="5">
    <source>
        <dbReference type="SAM" id="Coils"/>
    </source>
</evidence>
<evidence type="ECO:0000313" key="8">
    <source>
        <dbReference type="EMBL" id="GAA0161055.1"/>
    </source>
</evidence>
<evidence type="ECO:0000256" key="3">
    <source>
        <dbReference type="ARBA" id="ARBA00022989"/>
    </source>
</evidence>
<dbReference type="AlphaFoldDB" id="A0AAV3QC15"/>
<evidence type="ECO:0000256" key="2">
    <source>
        <dbReference type="ARBA" id="ARBA00022692"/>
    </source>
</evidence>
<dbReference type="InterPro" id="IPR045120">
    <property type="entry name" value="Suco/Slp1-like"/>
</dbReference>
<dbReference type="Gene3D" id="2.60.120.260">
    <property type="entry name" value="Galactose-binding domain-like"/>
    <property type="match status" value="1"/>
</dbReference>
<dbReference type="InterPro" id="IPR012919">
    <property type="entry name" value="SUN_dom"/>
</dbReference>
<dbReference type="EMBL" id="BAABME010004067">
    <property type="protein sequence ID" value="GAA0161055.1"/>
    <property type="molecule type" value="Genomic_DNA"/>
</dbReference>
<evidence type="ECO:0000256" key="4">
    <source>
        <dbReference type="ARBA" id="ARBA00023136"/>
    </source>
</evidence>